<sequence>MSLKRAISAAAIFSIIVPTGLFVSAAGSTAATSQVTFLSEDVPAGLDYDGPSAAIPASQVGMVNLMEPLVYYKKSGKSPSGVNLLKFGYNPADFQGRLAESVTKNGLVWTFKLRKNVVGCKGEKFTADDVIYTFARAKSVSGAAPIGYFLSAVGGIKDFATFDGKVPLGDEVKKIDDYTVQITQEKENKLFLPALTIFGMGMFDKEGMEAQKTAKDPWSHDYANTVNVPSFGPYCLSKWTKGSEFVLTANPKYYGGKPAVSKIVLRKVPQSANRLAAIRTGAAQLTERLTPKEFASLKAVKGVSVGSVVGNESLFLNMNYKVAPWDNIKVRQAVAYAINYDKLIKNAYYGQAKKWKSLVPSTYPGYSVPKTQYTYDPAKAKALLAASGYKDDGSLKLTYVAEKESTLGPVVTQIKADLKAIGLDVQLDPLPQTQFGDRQLTKRDLPFAVNDQEKPIGVDAGYATYLFFITGGLNNMDNYSNKVVDDTYKAIATEADTTKRNAGLATIQEELAKDVAWVPVVEFATQWAYSSKLTGITWHPDNCVRFFDLKI</sequence>
<evidence type="ECO:0000256" key="2">
    <source>
        <dbReference type="ARBA" id="ARBA00022448"/>
    </source>
</evidence>
<dbReference type="Gene3D" id="3.90.76.10">
    <property type="entry name" value="Dipeptide-binding Protein, Domain 1"/>
    <property type="match status" value="1"/>
</dbReference>
<protein>
    <submittedName>
        <fullName evidence="6">Unannotated protein</fullName>
    </submittedName>
</protein>
<dbReference type="Gene3D" id="3.10.105.10">
    <property type="entry name" value="Dipeptide-binding Protein, Domain 3"/>
    <property type="match status" value="1"/>
</dbReference>
<dbReference type="GO" id="GO:0015833">
    <property type="term" value="P:peptide transport"/>
    <property type="evidence" value="ECO:0007669"/>
    <property type="project" value="TreeGrafter"/>
</dbReference>
<evidence type="ECO:0000313" key="6">
    <source>
        <dbReference type="EMBL" id="CAB4682963.1"/>
    </source>
</evidence>
<proteinExistence type="inferred from homology"/>
<dbReference type="GO" id="GO:1904680">
    <property type="term" value="F:peptide transmembrane transporter activity"/>
    <property type="evidence" value="ECO:0007669"/>
    <property type="project" value="TreeGrafter"/>
</dbReference>
<dbReference type="Gene3D" id="3.40.190.10">
    <property type="entry name" value="Periplasmic binding protein-like II"/>
    <property type="match status" value="1"/>
</dbReference>
<name>A0A6J6NEL8_9ZZZZ</name>
<evidence type="ECO:0000256" key="3">
    <source>
        <dbReference type="ARBA" id="ARBA00022729"/>
    </source>
</evidence>
<dbReference type="InterPro" id="IPR039424">
    <property type="entry name" value="SBP_5"/>
</dbReference>
<dbReference type="Pfam" id="PF00496">
    <property type="entry name" value="SBP_bac_5"/>
    <property type="match status" value="1"/>
</dbReference>
<dbReference type="EMBL" id="CAEZXN010000001">
    <property type="protein sequence ID" value="CAB4682963.1"/>
    <property type="molecule type" value="Genomic_DNA"/>
</dbReference>
<gene>
    <name evidence="5" type="ORF">UFOPK2342_00371</name>
    <name evidence="6" type="ORF">UFOPK2423_00068</name>
    <name evidence="7" type="ORF">UFOPK4367_00056</name>
</gene>
<dbReference type="GO" id="GO:0042597">
    <property type="term" value="C:periplasmic space"/>
    <property type="evidence" value="ECO:0007669"/>
    <property type="project" value="UniProtKB-ARBA"/>
</dbReference>
<keyword evidence="2" id="KW-0813">Transport</keyword>
<dbReference type="AlphaFoldDB" id="A0A6J6NEL8"/>
<dbReference type="SUPFAM" id="SSF53850">
    <property type="entry name" value="Periplasmic binding protein-like II"/>
    <property type="match status" value="1"/>
</dbReference>
<keyword evidence="3" id="KW-0732">Signal</keyword>
<reference evidence="6" key="1">
    <citation type="submission" date="2020-05" db="EMBL/GenBank/DDBJ databases">
        <authorList>
            <person name="Chiriac C."/>
            <person name="Salcher M."/>
            <person name="Ghai R."/>
            <person name="Kavagutti S V."/>
        </authorList>
    </citation>
    <scope>NUCLEOTIDE SEQUENCE</scope>
</reference>
<accession>A0A6J6NEL8</accession>
<dbReference type="PANTHER" id="PTHR30290">
    <property type="entry name" value="PERIPLASMIC BINDING COMPONENT OF ABC TRANSPORTER"/>
    <property type="match status" value="1"/>
</dbReference>
<dbReference type="GO" id="GO:0043190">
    <property type="term" value="C:ATP-binding cassette (ABC) transporter complex"/>
    <property type="evidence" value="ECO:0007669"/>
    <property type="project" value="InterPro"/>
</dbReference>
<dbReference type="PIRSF" id="PIRSF002741">
    <property type="entry name" value="MppA"/>
    <property type="match status" value="1"/>
</dbReference>
<dbReference type="EMBL" id="CAFBRC010000002">
    <property type="protein sequence ID" value="CAB5070917.1"/>
    <property type="molecule type" value="Genomic_DNA"/>
</dbReference>
<dbReference type="PANTHER" id="PTHR30290:SF9">
    <property type="entry name" value="OLIGOPEPTIDE-BINDING PROTEIN APPA"/>
    <property type="match status" value="1"/>
</dbReference>
<dbReference type="EMBL" id="CAEZXB010000004">
    <property type="protein sequence ID" value="CAB4669938.1"/>
    <property type="molecule type" value="Genomic_DNA"/>
</dbReference>
<evidence type="ECO:0000313" key="7">
    <source>
        <dbReference type="EMBL" id="CAB5070917.1"/>
    </source>
</evidence>
<evidence type="ECO:0000259" key="4">
    <source>
        <dbReference type="Pfam" id="PF00496"/>
    </source>
</evidence>
<organism evidence="6">
    <name type="scientific">freshwater metagenome</name>
    <dbReference type="NCBI Taxonomy" id="449393"/>
    <lineage>
        <taxon>unclassified sequences</taxon>
        <taxon>metagenomes</taxon>
        <taxon>ecological metagenomes</taxon>
    </lineage>
</organism>
<comment type="similarity">
    <text evidence="1">Belongs to the bacterial solute-binding protein 5 family.</text>
</comment>
<dbReference type="InterPro" id="IPR000914">
    <property type="entry name" value="SBP_5_dom"/>
</dbReference>
<evidence type="ECO:0000256" key="1">
    <source>
        <dbReference type="ARBA" id="ARBA00005695"/>
    </source>
</evidence>
<evidence type="ECO:0000313" key="5">
    <source>
        <dbReference type="EMBL" id="CAB4669938.1"/>
    </source>
</evidence>
<dbReference type="InterPro" id="IPR030678">
    <property type="entry name" value="Peptide/Ni-bd"/>
</dbReference>
<feature type="domain" description="Solute-binding protein family 5" evidence="4">
    <location>
        <begin position="94"/>
        <end position="450"/>
    </location>
</feature>